<accession>A0A8H7P2H2</accession>
<reference evidence="2" key="2">
    <citation type="journal article" name="Front. Microbiol.">
        <title>Degradative Capacity of Two Strains of Rhodonia placenta: From Phenotype to Genotype.</title>
        <authorList>
            <person name="Kolle M."/>
            <person name="Horta M.A.C."/>
            <person name="Nowrousian M."/>
            <person name="Ohm R.A."/>
            <person name="Benz J.P."/>
            <person name="Pilgard A."/>
        </authorList>
    </citation>
    <scope>NUCLEOTIDE SEQUENCE</scope>
    <source>
        <strain evidence="2">FPRL280</strain>
    </source>
</reference>
<feature type="compositionally biased region" description="Basic residues" evidence="1">
    <location>
        <begin position="1"/>
        <end position="11"/>
    </location>
</feature>
<evidence type="ECO:0000256" key="1">
    <source>
        <dbReference type="SAM" id="MobiDB-lite"/>
    </source>
</evidence>
<evidence type="ECO:0000313" key="2">
    <source>
        <dbReference type="EMBL" id="KAF9814343.1"/>
    </source>
</evidence>
<gene>
    <name evidence="2" type="ORF">IEO21_05138</name>
</gene>
<organism evidence="2 3">
    <name type="scientific">Rhodonia placenta</name>
    <dbReference type="NCBI Taxonomy" id="104341"/>
    <lineage>
        <taxon>Eukaryota</taxon>
        <taxon>Fungi</taxon>
        <taxon>Dikarya</taxon>
        <taxon>Basidiomycota</taxon>
        <taxon>Agaricomycotina</taxon>
        <taxon>Agaricomycetes</taxon>
        <taxon>Polyporales</taxon>
        <taxon>Adustoporiaceae</taxon>
        <taxon>Rhodonia</taxon>
    </lineage>
</organism>
<name>A0A8H7P2H2_9APHY</name>
<comment type="caution">
    <text evidence="2">The sequence shown here is derived from an EMBL/GenBank/DDBJ whole genome shotgun (WGS) entry which is preliminary data.</text>
</comment>
<dbReference type="Proteomes" id="UP000639403">
    <property type="component" value="Unassembled WGS sequence"/>
</dbReference>
<dbReference type="EMBL" id="JADOXO010000088">
    <property type="protein sequence ID" value="KAF9814343.1"/>
    <property type="molecule type" value="Genomic_DNA"/>
</dbReference>
<dbReference type="AlphaFoldDB" id="A0A8H7P2H2"/>
<proteinExistence type="predicted"/>
<feature type="region of interest" description="Disordered" evidence="1">
    <location>
        <begin position="1"/>
        <end position="24"/>
    </location>
</feature>
<protein>
    <submittedName>
        <fullName evidence="2">Uncharacterized protein</fullName>
    </submittedName>
</protein>
<reference evidence="2" key="1">
    <citation type="submission" date="2020-11" db="EMBL/GenBank/DDBJ databases">
        <authorList>
            <person name="Koelle M."/>
            <person name="Horta M.A.C."/>
            <person name="Nowrousian M."/>
            <person name="Ohm R.A."/>
            <person name="Benz P."/>
            <person name="Pilgard A."/>
        </authorList>
    </citation>
    <scope>NUCLEOTIDE SEQUENCE</scope>
    <source>
        <strain evidence="2">FPRL280</strain>
    </source>
</reference>
<evidence type="ECO:0000313" key="3">
    <source>
        <dbReference type="Proteomes" id="UP000639403"/>
    </source>
</evidence>
<sequence>MARSKTRRRSRQASGAEAVADEKAETSWKLDSAGRAAGRRRMFAHLARGGPGPRSLRSLADLFPRSLAWLCPLLIVADGLCIRSAAAARVACCTPAHHPQRIRALSGGLCSRQVRPGRLSTKISDVESLRRVCSSLVF</sequence>